<dbReference type="PANTHER" id="PTHR34883:SF17">
    <property type="entry name" value="CUPREDOXIN"/>
    <property type="match status" value="1"/>
</dbReference>
<reference evidence="3" key="1">
    <citation type="journal article" date="2020" name="Stud. Mycol.">
        <title>101 Dothideomycetes genomes: a test case for predicting lifestyles and emergence of pathogens.</title>
        <authorList>
            <person name="Haridas S."/>
            <person name="Albert R."/>
            <person name="Binder M."/>
            <person name="Bloem J."/>
            <person name="Labutti K."/>
            <person name="Salamov A."/>
            <person name="Andreopoulos B."/>
            <person name="Baker S."/>
            <person name="Barry K."/>
            <person name="Bills G."/>
            <person name="Bluhm B."/>
            <person name="Cannon C."/>
            <person name="Castanera R."/>
            <person name="Culley D."/>
            <person name="Daum C."/>
            <person name="Ezra D."/>
            <person name="Gonzalez J."/>
            <person name="Henrissat B."/>
            <person name="Kuo A."/>
            <person name="Liang C."/>
            <person name="Lipzen A."/>
            <person name="Lutzoni F."/>
            <person name="Magnuson J."/>
            <person name="Mondo S."/>
            <person name="Nolan M."/>
            <person name="Ohm R."/>
            <person name="Pangilinan J."/>
            <person name="Park H.-J."/>
            <person name="Ramirez L."/>
            <person name="Alfaro M."/>
            <person name="Sun H."/>
            <person name="Tritt A."/>
            <person name="Yoshinaga Y."/>
            <person name="Zwiers L.-H."/>
            <person name="Turgeon B."/>
            <person name="Goodwin S."/>
            <person name="Spatafora J."/>
            <person name="Crous P."/>
            <person name="Grigoriev I."/>
        </authorList>
    </citation>
    <scope>NUCLEOTIDE SEQUENCE</scope>
    <source>
        <strain evidence="3">CBS 113979</strain>
    </source>
</reference>
<dbReference type="SUPFAM" id="SSF49503">
    <property type="entry name" value="Cupredoxins"/>
    <property type="match status" value="1"/>
</dbReference>
<name>A0A6G1HAI8_9PEZI</name>
<evidence type="ECO:0000313" key="3">
    <source>
        <dbReference type="EMBL" id="KAF1990077.1"/>
    </source>
</evidence>
<evidence type="ECO:0000256" key="2">
    <source>
        <dbReference type="SAM" id="SignalP"/>
    </source>
</evidence>
<feature type="compositionally biased region" description="Gly residues" evidence="1">
    <location>
        <begin position="219"/>
        <end position="232"/>
    </location>
</feature>
<feature type="region of interest" description="Disordered" evidence="1">
    <location>
        <begin position="133"/>
        <end position="237"/>
    </location>
</feature>
<dbReference type="OrthoDB" id="2331100at2759"/>
<keyword evidence="2" id="KW-0732">Signal</keyword>
<dbReference type="PANTHER" id="PTHR34883">
    <property type="entry name" value="SERINE-RICH PROTEIN, PUTATIVE-RELATED-RELATED"/>
    <property type="match status" value="1"/>
</dbReference>
<dbReference type="InterPro" id="IPR052953">
    <property type="entry name" value="Ser-rich/MCO-related"/>
</dbReference>
<proteinExistence type="predicted"/>
<keyword evidence="4" id="KW-1185">Reference proteome</keyword>
<feature type="compositionally biased region" description="Low complexity" evidence="1">
    <location>
        <begin position="166"/>
        <end position="180"/>
    </location>
</feature>
<organism evidence="3 4">
    <name type="scientific">Aulographum hederae CBS 113979</name>
    <dbReference type="NCBI Taxonomy" id="1176131"/>
    <lineage>
        <taxon>Eukaryota</taxon>
        <taxon>Fungi</taxon>
        <taxon>Dikarya</taxon>
        <taxon>Ascomycota</taxon>
        <taxon>Pezizomycotina</taxon>
        <taxon>Dothideomycetes</taxon>
        <taxon>Pleosporomycetidae</taxon>
        <taxon>Aulographales</taxon>
        <taxon>Aulographaceae</taxon>
    </lineage>
</organism>
<gene>
    <name evidence="3" type="ORF">K402DRAFT_451660</name>
</gene>
<sequence length="280" mass="27771">MQPPKIKTTALLPLLFLASTHAANIDIAVGQGGLLFTPNTSTAAAGDKLTFHFYNLNGNTIPHNVIQGTFDSPCQPMDGGFFSGTVTTQGTDSVSRMSFVVEVKGDGPVWFYCGIGRHCQNGMVGVVNAPSDSPLSSYATSARSVPSSNTPSTGPAGGIILDANNPASSSAPPESITSSPVSDTSPTASVSDSESASTPPDTDSTTTTTIPNSESTGAMGHGNGTGGGGMNTGTGMVTNSTGAAAGVRVPGARQTGAVGVGMLEAVGGLVGLGVMAVGVF</sequence>
<dbReference type="EMBL" id="ML977143">
    <property type="protein sequence ID" value="KAF1990077.1"/>
    <property type="molecule type" value="Genomic_DNA"/>
</dbReference>
<feature type="chain" id="PRO_5026141503" evidence="2">
    <location>
        <begin position="23"/>
        <end position="280"/>
    </location>
</feature>
<dbReference type="AlphaFoldDB" id="A0A6G1HAI8"/>
<dbReference type="CDD" id="cd00920">
    <property type="entry name" value="Cupredoxin"/>
    <property type="match status" value="1"/>
</dbReference>
<feature type="compositionally biased region" description="Polar residues" evidence="1">
    <location>
        <begin position="133"/>
        <end position="153"/>
    </location>
</feature>
<evidence type="ECO:0000313" key="4">
    <source>
        <dbReference type="Proteomes" id="UP000800041"/>
    </source>
</evidence>
<evidence type="ECO:0000256" key="1">
    <source>
        <dbReference type="SAM" id="MobiDB-lite"/>
    </source>
</evidence>
<dbReference type="Proteomes" id="UP000800041">
    <property type="component" value="Unassembled WGS sequence"/>
</dbReference>
<feature type="signal peptide" evidence="2">
    <location>
        <begin position="1"/>
        <end position="22"/>
    </location>
</feature>
<protein>
    <submittedName>
        <fullName evidence="3">Cupredoxin</fullName>
    </submittedName>
</protein>
<accession>A0A6G1HAI8</accession>
<dbReference type="InterPro" id="IPR008972">
    <property type="entry name" value="Cupredoxin"/>
</dbReference>
<feature type="compositionally biased region" description="Polar residues" evidence="1">
    <location>
        <begin position="181"/>
        <end position="190"/>
    </location>
</feature>
<dbReference type="Gene3D" id="2.60.40.420">
    <property type="entry name" value="Cupredoxins - blue copper proteins"/>
    <property type="match status" value="1"/>
</dbReference>
<feature type="compositionally biased region" description="Low complexity" evidence="1">
    <location>
        <begin position="191"/>
        <end position="218"/>
    </location>
</feature>